<dbReference type="Proteomes" id="UP000008743">
    <property type="component" value="Unassembled WGS sequence"/>
</dbReference>
<evidence type="ECO:0000256" key="7">
    <source>
        <dbReference type="ARBA" id="ARBA00022694"/>
    </source>
</evidence>
<evidence type="ECO:0000313" key="10">
    <source>
        <dbReference type="EMBL" id="KJE94565.1"/>
    </source>
</evidence>
<dbReference type="FunCoup" id="A0A0D2WRM0">
    <property type="interactions" value="497"/>
</dbReference>
<dbReference type="GO" id="GO:0033588">
    <property type="term" value="C:elongator holoenzyme complex"/>
    <property type="evidence" value="ECO:0007669"/>
    <property type="project" value="InterPro"/>
</dbReference>
<comment type="subcellular location">
    <subcellularLocation>
        <location evidence="2">Cytoplasm</location>
    </subcellularLocation>
    <subcellularLocation>
        <location evidence="1">Nucleus</location>
    </subcellularLocation>
</comment>
<evidence type="ECO:0000256" key="1">
    <source>
        <dbReference type="ARBA" id="ARBA00004123"/>
    </source>
</evidence>
<feature type="region of interest" description="Disordered" evidence="9">
    <location>
        <begin position="451"/>
        <end position="507"/>
    </location>
</feature>
<dbReference type="GO" id="GO:0005737">
    <property type="term" value="C:cytoplasm"/>
    <property type="evidence" value="ECO:0007669"/>
    <property type="project" value="UniProtKB-SubCell"/>
</dbReference>
<reference evidence="11" key="1">
    <citation type="submission" date="2011-02" db="EMBL/GenBank/DDBJ databases">
        <title>The Genome Sequence of Capsaspora owczarzaki ATCC 30864.</title>
        <authorList>
            <person name="Russ C."/>
            <person name="Cuomo C."/>
            <person name="Burger G."/>
            <person name="Gray M.W."/>
            <person name="Holland P.W.H."/>
            <person name="King N."/>
            <person name="Lang F.B.F."/>
            <person name="Roger A.J."/>
            <person name="Ruiz-Trillo I."/>
            <person name="Young S.K."/>
            <person name="Zeng Q."/>
            <person name="Gargeya S."/>
            <person name="Alvarado L."/>
            <person name="Berlin A."/>
            <person name="Chapman S.B."/>
            <person name="Chen Z."/>
            <person name="Freedman E."/>
            <person name="Gellesch M."/>
            <person name="Goldberg J."/>
            <person name="Griggs A."/>
            <person name="Gujja S."/>
            <person name="Heilman E."/>
            <person name="Heiman D."/>
            <person name="Howarth C."/>
            <person name="Mehta T."/>
            <person name="Neiman D."/>
            <person name="Pearson M."/>
            <person name="Roberts A."/>
            <person name="Saif S."/>
            <person name="Shea T."/>
            <person name="Shenoy N."/>
            <person name="Sisk P."/>
            <person name="Stolte C."/>
            <person name="Sykes S."/>
            <person name="White J."/>
            <person name="Yandava C."/>
            <person name="Haas B."/>
            <person name="Nusbaum C."/>
            <person name="Birren B."/>
        </authorList>
    </citation>
    <scope>NUCLEOTIDE SEQUENCE</scope>
    <source>
        <strain evidence="11">ATCC 30864</strain>
    </source>
</reference>
<protein>
    <recommendedName>
        <fullName evidence="5">Elongator complex protein 4</fullName>
    </recommendedName>
</protein>
<dbReference type="PANTHER" id="PTHR12896">
    <property type="entry name" value="PAX6 NEIGHBOR PROTEIN PAXNEB"/>
    <property type="match status" value="1"/>
</dbReference>
<evidence type="ECO:0000256" key="9">
    <source>
        <dbReference type="SAM" id="MobiDB-lite"/>
    </source>
</evidence>
<feature type="compositionally biased region" description="Low complexity" evidence="9">
    <location>
        <begin position="14"/>
        <end position="49"/>
    </location>
</feature>
<comment type="pathway">
    <text evidence="3">tRNA modification; 5-methoxycarbonylmethyl-2-thiouridine-tRNA biosynthesis.</text>
</comment>
<dbReference type="GO" id="GO:0002098">
    <property type="term" value="P:tRNA wobble uridine modification"/>
    <property type="evidence" value="ECO:0007669"/>
    <property type="project" value="InterPro"/>
</dbReference>
<evidence type="ECO:0000313" key="11">
    <source>
        <dbReference type="Proteomes" id="UP000008743"/>
    </source>
</evidence>
<dbReference type="InParanoid" id="A0A0D2WRM0"/>
<accession>A0A0D2WRM0</accession>
<proteinExistence type="inferred from homology"/>
<dbReference type="OrthoDB" id="289162at2759"/>
<comment type="similarity">
    <text evidence="4">Belongs to the ELP4 family.</text>
</comment>
<evidence type="ECO:0000256" key="2">
    <source>
        <dbReference type="ARBA" id="ARBA00004496"/>
    </source>
</evidence>
<gene>
    <name evidence="10" type="ORF">CAOG_008869</name>
</gene>
<dbReference type="GO" id="GO:0008023">
    <property type="term" value="C:transcription elongation factor complex"/>
    <property type="evidence" value="ECO:0007669"/>
    <property type="project" value="TreeGrafter"/>
</dbReference>
<feature type="region of interest" description="Disordered" evidence="9">
    <location>
        <begin position="222"/>
        <end position="248"/>
    </location>
</feature>
<dbReference type="UniPathway" id="UPA00988"/>
<feature type="region of interest" description="Disordered" evidence="9">
    <location>
        <begin position="1"/>
        <end position="61"/>
    </location>
</feature>
<evidence type="ECO:0000256" key="5">
    <source>
        <dbReference type="ARBA" id="ARBA00020265"/>
    </source>
</evidence>
<organism evidence="10 11">
    <name type="scientific">Capsaspora owczarzaki (strain ATCC 30864)</name>
    <dbReference type="NCBI Taxonomy" id="595528"/>
    <lineage>
        <taxon>Eukaryota</taxon>
        <taxon>Filasterea</taxon>
        <taxon>Capsaspora</taxon>
    </lineage>
</organism>
<dbReference type="STRING" id="595528.A0A0D2WRM0"/>
<dbReference type="InterPro" id="IPR027417">
    <property type="entry name" value="P-loop_NTPase"/>
</dbReference>
<dbReference type="Gene3D" id="3.40.50.300">
    <property type="entry name" value="P-loop containing nucleotide triphosphate hydrolases"/>
    <property type="match status" value="1"/>
</dbReference>
<evidence type="ECO:0000256" key="3">
    <source>
        <dbReference type="ARBA" id="ARBA00005043"/>
    </source>
</evidence>
<feature type="region of interest" description="Disordered" evidence="9">
    <location>
        <begin position="139"/>
        <end position="167"/>
    </location>
</feature>
<evidence type="ECO:0000256" key="4">
    <source>
        <dbReference type="ARBA" id="ARBA00007573"/>
    </source>
</evidence>
<keyword evidence="8" id="KW-0539">Nucleus</keyword>
<keyword evidence="6" id="KW-0963">Cytoplasm</keyword>
<sequence length="517" mass="53464">MSAPLVSAFKRRSPAGSASAQPLQAAAAAAAAHRQQQQQQQPQSSQRPAQLPPGTRPSIHNGQLLVSTGVQSLDGLLGGGLAVGTLALVEEDANTAYAQVLLKYFLAEGVAAGHQVAACAVPDGAASAELLRSLPHIAGTEVQPSPPAAAPSSSTSLVDAKAHGAHNAKAGNQNANAAAAAAETAQSDLVADDEIPGESKSGTAQDASSSLKIAWRYQHLPSSSSDASASTPTSSSGTAGSGGGDGAFGHEFDMSAKVASHLVAESIERRAFAPHNGSSTNAQLLAFIEDQLAPFLVSANVASGERRNVLRIGVQGIGSPLWDMQTLQKQPASLSATIPATAATLFAIRALVRRAYAVCVVTLPAFLFRAMPEGVQAIRHMGDTVVGLEGFAGTPRETHPVYKDYHGLFRIHRLPRLNSLMCAMPASLDLVFKLRRRKLVIETLHLPPDLSETASRSKEESVDSSRTTTTGAGGSASARRHRGPEHTHGSAGHSHGSHSDAVHCGSTTPSGKLVLDF</sequence>
<evidence type="ECO:0000256" key="6">
    <source>
        <dbReference type="ARBA" id="ARBA00022490"/>
    </source>
</evidence>
<dbReference type="RefSeq" id="XP_011270524.1">
    <property type="nucleotide sequence ID" value="XM_011272222.1"/>
</dbReference>
<keyword evidence="11" id="KW-1185">Reference proteome</keyword>
<dbReference type="EMBL" id="KE346367">
    <property type="protein sequence ID" value="KJE94565.1"/>
    <property type="molecule type" value="Genomic_DNA"/>
</dbReference>
<dbReference type="PhylomeDB" id="A0A0D2WRM0"/>
<dbReference type="PANTHER" id="PTHR12896:SF1">
    <property type="entry name" value="ELONGATOR COMPLEX PROTEIN 4"/>
    <property type="match status" value="1"/>
</dbReference>
<keyword evidence="7" id="KW-0819">tRNA processing</keyword>
<dbReference type="AlphaFoldDB" id="A0A0D2WRM0"/>
<dbReference type="InterPro" id="IPR008728">
    <property type="entry name" value="Elongator_complex_protein_4"/>
</dbReference>
<dbReference type="eggNOG" id="KOG3949">
    <property type="taxonomic scope" value="Eukaryota"/>
</dbReference>
<feature type="compositionally biased region" description="Low complexity" evidence="9">
    <location>
        <begin position="222"/>
        <end position="238"/>
    </location>
</feature>
<dbReference type="Pfam" id="PF05625">
    <property type="entry name" value="PAXNEB"/>
    <property type="match status" value="1"/>
</dbReference>
<evidence type="ECO:0000256" key="8">
    <source>
        <dbReference type="ARBA" id="ARBA00023242"/>
    </source>
</evidence>
<name>A0A0D2WRM0_CAPO3</name>